<protein>
    <submittedName>
        <fullName evidence="3">Alpha/beta hydrolase</fullName>
    </submittedName>
</protein>
<feature type="region of interest" description="Disordered" evidence="1">
    <location>
        <begin position="1"/>
        <end position="22"/>
    </location>
</feature>
<evidence type="ECO:0000259" key="2">
    <source>
        <dbReference type="Pfam" id="PF20408"/>
    </source>
</evidence>
<reference evidence="3" key="1">
    <citation type="journal article" date="2014" name="Int. J. Syst. Evol. Microbiol.">
        <title>Complete genome sequence of Corynebacterium casei LMG S-19264T (=DSM 44701T), isolated from a smear-ripened cheese.</title>
        <authorList>
            <consortium name="US DOE Joint Genome Institute (JGI-PGF)"/>
            <person name="Walter F."/>
            <person name="Albersmeier A."/>
            <person name="Kalinowski J."/>
            <person name="Ruckert C."/>
        </authorList>
    </citation>
    <scope>NUCLEOTIDE SEQUENCE</scope>
    <source>
        <strain evidence="3">CGMCC 1.8984</strain>
    </source>
</reference>
<feature type="domain" description="KANL3/Tex30 alpha/beta hydrolase-like" evidence="2">
    <location>
        <begin position="28"/>
        <end position="203"/>
    </location>
</feature>
<keyword evidence="3" id="KW-0378">Hydrolase</keyword>
<evidence type="ECO:0000313" key="4">
    <source>
        <dbReference type="Proteomes" id="UP000636956"/>
    </source>
</evidence>
<gene>
    <name evidence="3" type="ORF">GCM10011372_08000</name>
</gene>
<dbReference type="InterPro" id="IPR046879">
    <property type="entry name" value="KANL3/Tex30_Abhydrolase"/>
</dbReference>
<name>A0A917UPK5_9MICO</name>
<dbReference type="Pfam" id="PF20408">
    <property type="entry name" value="Abhydrolase_11"/>
    <property type="match status" value="1"/>
</dbReference>
<comment type="caution">
    <text evidence="3">The sequence shown here is derived from an EMBL/GenBank/DDBJ whole genome shotgun (WGS) entry which is preliminary data.</text>
</comment>
<evidence type="ECO:0000313" key="3">
    <source>
        <dbReference type="EMBL" id="GGJ72409.1"/>
    </source>
</evidence>
<accession>A0A917UPK5</accession>
<evidence type="ECO:0000256" key="1">
    <source>
        <dbReference type="SAM" id="MobiDB-lite"/>
    </source>
</evidence>
<reference evidence="3" key="2">
    <citation type="submission" date="2020-09" db="EMBL/GenBank/DDBJ databases">
        <authorList>
            <person name="Sun Q."/>
            <person name="Zhou Y."/>
        </authorList>
    </citation>
    <scope>NUCLEOTIDE SEQUENCE</scope>
    <source>
        <strain evidence="3">CGMCC 1.8984</strain>
    </source>
</reference>
<dbReference type="AlphaFoldDB" id="A0A917UPK5"/>
<organism evidence="3 4">
    <name type="scientific">Agromyces bauzanensis</name>
    <dbReference type="NCBI Taxonomy" id="1308924"/>
    <lineage>
        <taxon>Bacteria</taxon>
        <taxon>Bacillati</taxon>
        <taxon>Actinomycetota</taxon>
        <taxon>Actinomycetes</taxon>
        <taxon>Micrococcales</taxon>
        <taxon>Microbacteriaceae</taxon>
        <taxon>Agromyces</taxon>
    </lineage>
</organism>
<dbReference type="InterPro" id="IPR029058">
    <property type="entry name" value="AB_hydrolase_fold"/>
</dbReference>
<dbReference type="Proteomes" id="UP000636956">
    <property type="component" value="Unassembled WGS sequence"/>
</dbReference>
<dbReference type="GO" id="GO:0016787">
    <property type="term" value="F:hydrolase activity"/>
    <property type="evidence" value="ECO:0007669"/>
    <property type="project" value="UniProtKB-KW"/>
</dbReference>
<sequence>MTDEQRITIDVDGTPVSGVATRPTDAPATIVVAHGAGAGMEHPFISGFTRAMDALGFATLRFNFPYREAGRRFPDRPPVAIATWRAVVDAARARAVAAGSPGEPIWASGKSFGGRMASMAVADGMPAAGLVYLGYPLHPPGRPEKTRDEHLVGLTVPMLFLQGRNDPFATPNEQLDELVARIGPTATLHWVENANHSFEVKGTKRPAAEIGASLADSVAAFLPAHTPAG</sequence>
<dbReference type="RefSeq" id="WP_188742158.1">
    <property type="nucleotide sequence ID" value="NZ_BAABFW010000009.1"/>
</dbReference>
<dbReference type="PANTHER" id="PTHR13136:SF11">
    <property type="entry name" value="TESTIS-EXPRESSED PROTEIN 30"/>
    <property type="match status" value="1"/>
</dbReference>
<keyword evidence="4" id="KW-1185">Reference proteome</keyword>
<dbReference type="EMBL" id="BMMD01000003">
    <property type="protein sequence ID" value="GGJ72409.1"/>
    <property type="molecule type" value="Genomic_DNA"/>
</dbReference>
<dbReference type="Gene3D" id="3.40.50.1820">
    <property type="entry name" value="alpha/beta hydrolase"/>
    <property type="match status" value="1"/>
</dbReference>
<proteinExistence type="predicted"/>
<dbReference type="SUPFAM" id="SSF53474">
    <property type="entry name" value="alpha/beta-Hydrolases"/>
    <property type="match status" value="1"/>
</dbReference>
<dbReference type="PANTHER" id="PTHR13136">
    <property type="entry name" value="TESTIS DEVELOPMENT PROTEIN PRTD"/>
    <property type="match status" value="1"/>
</dbReference>
<dbReference type="InterPro" id="IPR026555">
    <property type="entry name" value="NSL3/Tex30"/>
</dbReference>